<comment type="catalytic activity">
    <reaction evidence="8">
        <text>alpha-D-glucosaminyl-[heparan sulfate](n) + 3'-phosphoadenylyl sulfate = 6-sulfo-alpha-D-glucosaminyl-[heparan sulfate](n) + adenosine 3',5'-bisphosphate + H(+)</text>
        <dbReference type="Rhea" id="RHEA:56604"/>
        <dbReference type="Rhea" id="RHEA-COMP:9830"/>
        <dbReference type="Rhea" id="RHEA-COMP:14621"/>
        <dbReference type="ChEBI" id="CHEBI:15378"/>
        <dbReference type="ChEBI" id="CHEBI:58339"/>
        <dbReference type="ChEBI" id="CHEBI:58343"/>
        <dbReference type="ChEBI" id="CHEBI:58388"/>
        <dbReference type="ChEBI" id="CHEBI:140604"/>
    </reaction>
</comment>
<sequence length="257" mass="30300">MESQQAKLRWPNNVANGMPTERGRGWPCGVHADWTELQNCVGKKMDRLEGLHRKRRLHYITILREPVIRYISEWKQVQRIEMTWPSSLFCDGRKASSKEVPSCYTGHKWKNITFENFNGCKSNLAINRQTRMLANLSLVNCYNTTGMNFEERQTKILKSALENLKNMAFFGLTEYQLETQLLFEMTFDIRFKHLFEQHTNTYADNAIYNLTEAQISKIKQLNDLDIKLYEFAKKIFFERLIIYKSSKGNNFNKILSD</sequence>
<protein>
    <recommendedName>
        <fullName evidence="8">Heparan-sulfate 6-O-sulfotransferase</fullName>
        <ecNumber evidence="8">2.8.2.-</ecNumber>
    </recommendedName>
</protein>
<keyword evidence="7" id="KW-0325">Glycoprotein</keyword>
<keyword evidence="4" id="KW-0812">Transmembrane</keyword>
<dbReference type="Proteomes" id="UP000507470">
    <property type="component" value="Unassembled WGS sequence"/>
</dbReference>
<organism evidence="9 10">
    <name type="scientific">Mytilus coruscus</name>
    <name type="common">Sea mussel</name>
    <dbReference type="NCBI Taxonomy" id="42192"/>
    <lineage>
        <taxon>Eukaryota</taxon>
        <taxon>Metazoa</taxon>
        <taxon>Spiralia</taxon>
        <taxon>Lophotrochozoa</taxon>
        <taxon>Mollusca</taxon>
        <taxon>Bivalvia</taxon>
        <taxon>Autobranchia</taxon>
        <taxon>Pteriomorphia</taxon>
        <taxon>Mytilida</taxon>
        <taxon>Mytiloidea</taxon>
        <taxon>Mytilidae</taxon>
        <taxon>Mytilinae</taxon>
        <taxon>Mytilus</taxon>
    </lineage>
</organism>
<keyword evidence="5" id="KW-1133">Transmembrane helix</keyword>
<evidence type="ECO:0000313" key="9">
    <source>
        <dbReference type="EMBL" id="CAC5424552.1"/>
    </source>
</evidence>
<evidence type="ECO:0000256" key="2">
    <source>
        <dbReference type="ARBA" id="ARBA00010109"/>
    </source>
</evidence>
<dbReference type="AlphaFoldDB" id="A0A6J8EXR5"/>
<dbReference type="PANTHER" id="PTHR12812">
    <property type="entry name" value="HEPARAN SULFATE 6-O-SULFOTRANSFERASE 3"/>
    <property type="match status" value="1"/>
</dbReference>
<proteinExistence type="inferred from homology"/>
<dbReference type="Pfam" id="PF03567">
    <property type="entry name" value="Sulfotransfer_2"/>
    <property type="match status" value="1"/>
</dbReference>
<dbReference type="GO" id="GO:0016020">
    <property type="term" value="C:membrane"/>
    <property type="evidence" value="ECO:0007669"/>
    <property type="project" value="UniProtKB-SubCell"/>
</dbReference>
<keyword evidence="8" id="KW-0735">Signal-anchor</keyword>
<comment type="function">
    <text evidence="8">6-O-sulfation enzyme which catalyzes the transfer of sulfate from 3'-phosphoadenosine 5'-phosphosulfate (PAPS) to position 6 of the N-sulfoglucosamine residue (GlcNS) of heparan sulfate.</text>
</comment>
<name>A0A6J8EXR5_MYTCO</name>
<gene>
    <name evidence="9" type="ORF">MCOR_56446</name>
</gene>
<keyword evidence="10" id="KW-1185">Reference proteome</keyword>
<evidence type="ECO:0000256" key="6">
    <source>
        <dbReference type="ARBA" id="ARBA00023136"/>
    </source>
</evidence>
<evidence type="ECO:0000313" key="10">
    <source>
        <dbReference type="Proteomes" id="UP000507470"/>
    </source>
</evidence>
<keyword evidence="3 8" id="KW-0808">Transferase</keyword>
<accession>A0A6J8EXR5</accession>
<dbReference type="GO" id="GO:0017095">
    <property type="term" value="F:heparan sulfate 6-sulfotransferase activity"/>
    <property type="evidence" value="ECO:0007669"/>
    <property type="project" value="TreeGrafter"/>
</dbReference>
<comment type="similarity">
    <text evidence="2 8">Belongs to the sulfotransferase 6 family.</text>
</comment>
<dbReference type="InterPro" id="IPR005331">
    <property type="entry name" value="Sulfotransferase"/>
</dbReference>
<reference evidence="9 10" key="1">
    <citation type="submission" date="2020-06" db="EMBL/GenBank/DDBJ databases">
        <authorList>
            <person name="Li R."/>
            <person name="Bekaert M."/>
        </authorList>
    </citation>
    <scope>NUCLEOTIDE SEQUENCE [LARGE SCALE GENOMIC DNA]</scope>
    <source>
        <strain evidence="10">wild</strain>
    </source>
</reference>
<evidence type="ECO:0000256" key="5">
    <source>
        <dbReference type="ARBA" id="ARBA00022989"/>
    </source>
</evidence>
<evidence type="ECO:0000256" key="1">
    <source>
        <dbReference type="ARBA" id="ARBA00004167"/>
    </source>
</evidence>
<keyword evidence="6 8" id="KW-0472">Membrane</keyword>
<dbReference type="InterPro" id="IPR027417">
    <property type="entry name" value="P-loop_NTPase"/>
</dbReference>
<dbReference type="PANTHER" id="PTHR12812:SF0">
    <property type="entry name" value="HEPARAN-SULFATE 6-O-SULFOTRANSFERASE"/>
    <property type="match status" value="1"/>
</dbReference>
<evidence type="ECO:0000256" key="3">
    <source>
        <dbReference type="ARBA" id="ARBA00022679"/>
    </source>
</evidence>
<dbReference type="OrthoDB" id="406981at2759"/>
<dbReference type="InterPro" id="IPR010635">
    <property type="entry name" value="Heparan_SO4-6-sulfoTrfase"/>
</dbReference>
<evidence type="ECO:0000256" key="8">
    <source>
        <dbReference type="RuleBase" id="RU364122"/>
    </source>
</evidence>
<dbReference type="EC" id="2.8.2.-" evidence="8"/>
<evidence type="ECO:0000256" key="4">
    <source>
        <dbReference type="ARBA" id="ARBA00022692"/>
    </source>
</evidence>
<dbReference type="EMBL" id="CACVKT020010046">
    <property type="protein sequence ID" value="CAC5424552.1"/>
    <property type="molecule type" value="Genomic_DNA"/>
</dbReference>
<evidence type="ECO:0000256" key="7">
    <source>
        <dbReference type="ARBA" id="ARBA00023180"/>
    </source>
</evidence>
<comment type="subcellular location">
    <subcellularLocation>
        <location evidence="1">Membrane</location>
        <topology evidence="1">Single-pass membrane protein</topology>
    </subcellularLocation>
    <subcellularLocation>
        <location evidence="8">Membrane</location>
        <topology evidence="8">Single-pass type II membrane protein</topology>
    </subcellularLocation>
</comment>
<dbReference type="Gene3D" id="3.40.50.300">
    <property type="entry name" value="P-loop containing nucleotide triphosphate hydrolases"/>
    <property type="match status" value="1"/>
</dbReference>